<feature type="chain" id="PRO_5017060768" evidence="1">
    <location>
        <begin position="28"/>
        <end position="475"/>
    </location>
</feature>
<dbReference type="Proteomes" id="UP000254476">
    <property type="component" value="Unassembled WGS sequence"/>
</dbReference>
<proteinExistence type="predicted"/>
<evidence type="ECO:0000313" key="4">
    <source>
        <dbReference type="EMBL" id="STX42000.1"/>
    </source>
</evidence>
<dbReference type="Pfam" id="PF25852">
    <property type="entry name" value="DUF6242_C"/>
    <property type="match status" value="1"/>
</dbReference>
<dbReference type="EMBL" id="LNYE01000006">
    <property type="protein sequence ID" value="KTD14500.1"/>
    <property type="molecule type" value="Genomic_DNA"/>
</dbReference>
<dbReference type="STRING" id="45066.Lgra_0531"/>
<dbReference type="Gene3D" id="2.130.10.10">
    <property type="entry name" value="YVTN repeat-like/Quinoprotein amine dehydrogenase"/>
    <property type="match status" value="1"/>
</dbReference>
<dbReference type="InterPro" id="IPR015943">
    <property type="entry name" value="WD40/YVTN_repeat-like_dom_sf"/>
</dbReference>
<keyword evidence="5" id="KW-1185">Reference proteome</keyword>
<name>A0A378JBN0_9GAMM</name>
<organism evidence="4 6">
    <name type="scientific">Legionella gratiana</name>
    <dbReference type="NCBI Taxonomy" id="45066"/>
    <lineage>
        <taxon>Bacteria</taxon>
        <taxon>Pseudomonadati</taxon>
        <taxon>Pseudomonadota</taxon>
        <taxon>Gammaproteobacteria</taxon>
        <taxon>Legionellales</taxon>
        <taxon>Legionellaceae</taxon>
        <taxon>Legionella</taxon>
    </lineage>
</organism>
<accession>A0A378JBN0</accession>
<feature type="signal peptide" evidence="1">
    <location>
        <begin position="1"/>
        <end position="27"/>
    </location>
</feature>
<dbReference type="RefSeq" id="WP_058497741.1">
    <property type="nucleotide sequence ID" value="NZ_LNYE01000006.1"/>
</dbReference>
<reference evidence="3 5" key="1">
    <citation type="submission" date="2015-11" db="EMBL/GenBank/DDBJ databases">
        <title>Genomic analysis of 38 Legionella species identifies large and diverse effector repertoires.</title>
        <authorList>
            <person name="Burstein D."/>
            <person name="Amaro F."/>
            <person name="Zusman T."/>
            <person name="Lifshitz Z."/>
            <person name="Cohen O."/>
            <person name="Gilbert J.A."/>
            <person name="Pupko T."/>
            <person name="Shuman H.A."/>
            <person name="Segal G."/>
        </authorList>
    </citation>
    <scope>NUCLEOTIDE SEQUENCE [LARGE SCALE GENOMIC DNA]</scope>
    <source>
        <strain evidence="3 5">Lyon 8420412</strain>
    </source>
</reference>
<keyword evidence="1" id="KW-0732">Signal</keyword>
<dbReference type="InterPro" id="IPR036278">
    <property type="entry name" value="Sialidase_sf"/>
</dbReference>
<evidence type="ECO:0000313" key="6">
    <source>
        <dbReference type="Proteomes" id="UP000254476"/>
    </source>
</evidence>
<dbReference type="OrthoDB" id="5642345at2"/>
<protein>
    <submittedName>
        <fullName evidence="4">NHL repeat protein</fullName>
    </submittedName>
</protein>
<dbReference type="InterPro" id="IPR058667">
    <property type="entry name" value="DUF6242_C"/>
</dbReference>
<dbReference type="SUPFAM" id="SSF50939">
    <property type="entry name" value="Sialidases"/>
    <property type="match status" value="1"/>
</dbReference>
<evidence type="ECO:0000256" key="1">
    <source>
        <dbReference type="SAM" id="SignalP"/>
    </source>
</evidence>
<dbReference type="Proteomes" id="UP000054691">
    <property type="component" value="Unassembled WGS sequence"/>
</dbReference>
<dbReference type="EMBL" id="UGOB01000001">
    <property type="protein sequence ID" value="STX42000.1"/>
    <property type="molecule type" value="Genomic_DNA"/>
</dbReference>
<evidence type="ECO:0000259" key="2">
    <source>
        <dbReference type="Pfam" id="PF25852"/>
    </source>
</evidence>
<dbReference type="AlphaFoldDB" id="A0A378JBN0"/>
<gene>
    <name evidence="3" type="ORF">Lgra_0531</name>
    <name evidence="4" type="ORF">NCTC12388_00479</name>
</gene>
<evidence type="ECO:0000313" key="3">
    <source>
        <dbReference type="EMBL" id="KTD14500.1"/>
    </source>
</evidence>
<feature type="domain" description="DUF6242" evidence="2">
    <location>
        <begin position="161"/>
        <end position="368"/>
    </location>
</feature>
<evidence type="ECO:0000313" key="5">
    <source>
        <dbReference type="Proteomes" id="UP000054691"/>
    </source>
</evidence>
<reference evidence="4 6" key="2">
    <citation type="submission" date="2018-06" db="EMBL/GenBank/DDBJ databases">
        <authorList>
            <consortium name="Pathogen Informatics"/>
            <person name="Doyle S."/>
        </authorList>
    </citation>
    <scope>NUCLEOTIDE SEQUENCE [LARGE SCALE GENOMIC DNA]</scope>
    <source>
        <strain evidence="4 6">NCTC12388</strain>
    </source>
</reference>
<sequence length="475" mass="51452">MQTKWQATILRFFLSAAVFFMSNSSQAGTPMWTFTPNPAFPPNISLTQSGYAYVQYTVTNQSRKTKTLIMNSIPGITQITTPGNCPNPFTLAYQQYCTLTLFVDGSQLVGTIKGGPAVCEHGSPLQCYQPSNPLNITVRGARFVITPNAGANGTISPALPRTVVANSNLLFNATPNSGYQVYQWIVDGNPVQWGGLNFSLNNIIANHTVEVTFNQAATIFAGAENGHVYLSSDNGQTWIGTIPLPNHAVNSIYATSTDIYAGVGHYVYRYNNSSGSWDEGKSPDHSEVLSVFVTSENTQTIIYAGTKNGSLLYSTDDRKTWNNLFLPSAVTAVHGIYVTNGTIYIGSTESNEGHIYYSPVSGGSWTKIPGPADVKGIRDVFVVNHILYANTAPIQLPPDGDDKGPREYVYTYDLTTNGPWSSFIDQTVYSLFVSADGSTMLAGTQGGFVYSLVTGDLYGFITDTKINSVYLLSAN</sequence>